<reference evidence="8 9" key="1">
    <citation type="submission" date="2019-05" db="EMBL/GenBank/DDBJ databases">
        <title>Emergence of the Ug99 lineage of the wheat stem rust pathogen through somatic hybridization.</title>
        <authorList>
            <person name="Li F."/>
            <person name="Upadhyaya N.M."/>
            <person name="Sperschneider J."/>
            <person name="Matny O."/>
            <person name="Nguyen-Phuc H."/>
            <person name="Mago R."/>
            <person name="Raley C."/>
            <person name="Miller M.E."/>
            <person name="Silverstein K.A.T."/>
            <person name="Henningsen E."/>
            <person name="Hirsch C.D."/>
            <person name="Visser B."/>
            <person name="Pretorius Z.A."/>
            <person name="Steffenson B.J."/>
            <person name="Schwessinger B."/>
            <person name="Dodds P.N."/>
            <person name="Figueroa M."/>
        </authorList>
    </citation>
    <scope>NUCLEOTIDE SEQUENCE [LARGE SCALE GENOMIC DNA]</scope>
    <source>
        <strain evidence="8">21-0</strain>
    </source>
</reference>
<dbReference type="InterPro" id="IPR017972">
    <property type="entry name" value="Cyt_P450_CS"/>
</dbReference>
<keyword evidence="3 6" id="KW-0560">Oxidoreductase</keyword>
<dbReference type="PRINTS" id="PR00385">
    <property type="entry name" value="P450"/>
</dbReference>
<comment type="similarity">
    <text evidence="1 6">Belongs to the cytochrome P450 family.</text>
</comment>
<comment type="cofactor">
    <cofactor evidence="5">
        <name>heme</name>
        <dbReference type="ChEBI" id="CHEBI:30413"/>
    </cofactor>
</comment>
<dbReference type="OrthoDB" id="1470350at2759"/>
<evidence type="ECO:0000256" key="6">
    <source>
        <dbReference type="RuleBase" id="RU000461"/>
    </source>
</evidence>
<dbReference type="Gene3D" id="1.10.630.10">
    <property type="entry name" value="Cytochrome P450"/>
    <property type="match status" value="1"/>
</dbReference>
<feature type="transmembrane region" description="Helical" evidence="7">
    <location>
        <begin position="6"/>
        <end position="24"/>
    </location>
</feature>
<organism evidence="8 9">
    <name type="scientific">Puccinia graminis f. sp. tritici</name>
    <dbReference type="NCBI Taxonomy" id="56615"/>
    <lineage>
        <taxon>Eukaryota</taxon>
        <taxon>Fungi</taxon>
        <taxon>Dikarya</taxon>
        <taxon>Basidiomycota</taxon>
        <taxon>Pucciniomycotina</taxon>
        <taxon>Pucciniomycetes</taxon>
        <taxon>Pucciniales</taxon>
        <taxon>Pucciniaceae</taxon>
        <taxon>Puccinia</taxon>
    </lineage>
</organism>
<keyword evidence="7" id="KW-1133">Transmembrane helix</keyword>
<dbReference type="PANTHER" id="PTHR24296">
    <property type="entry name" value="CYTOCHROME P450"/>
    <property type="match status" value="1"/>
</dbReference>
<dbReference type="GO" id="GO:0004497">
    <property type="term" value="F:monooxygenase activity"/>
    <property type="evidence" value="ECO:0007669"/>
    <property type="project" value="UniProtKB-KW"/>
</dbReference>
<evidence type="ECO:0000313" key="9">
    <source>
        <dbReference type="Proteomes" id="UP000324748"/>
    </source>
</evidence>
<evidence type="ECO:0000256" key="4">
    <source>
        <dbReference type="ARBA" id="ARBA00023004"/>
    </source>
</evidence>
<keyword evidence="7" id="KW-0812">Transmembrane</keyword>
<keyword evidence="6" id="KW-0503">Monooxygenase</keyword>
<evidence type="ECO:0008006" key="10">
    <source>
        <dbReference type="Google" id="ProtNLM"/>
    </source>
</evidence>
<dbReference type="PRINTS" id="PR00463">
    <property type="entry name" value="EP450I"/>
</dbReference>
<dbReference type="Pfam" id="PF00067">
    <property type="entry name" value="p450"/>
    <property type="match status" value="1"/>
</dbReference>
<sequence length="556" mass="63380">MPYDLAGHLCLGAIAYFLYLLLRYHNRAIGTSKRKDSKFADIPGWPIIGQIPEVISNFSHPLELGMTRHLTFRPGWSVTMPGLRLVDISKPEWLEYIQKTNFHNYVKGSRFHSVMTDVFGNGIFVTDGQLWKNSRHILAPLFTVKSFKACISPSLRVNLDTLIEGLELASESRPTVDLCDVLFKFTLNFIVYTTLGKNMGQLDQLHLPPIRPLSPSPDSTFVDAFDFAQNQLDFRFSIITLWKVFERVNIRLGRKIRSACKTLHRYASSLIDERLASFDQDAQRYHETPTDLLGFSLKIRKEMGGELSREELKDAFLNLIIAGRDSTGEALTWAFYHLLMNEDLVAKIREEASTITGKDRAGQVTYENNKEFKWAHAVVLETLRLHPSIPKNIRFALKADKIPGGPVIEAGDAVRWSDWAIARDPEVWGEDCLEFRPARWIDENGNIKQFSQFKFHAFNGGPRVCLGMNFAIFQCVCLIVEVFHNFELEFAPGWLQQVPKSPIVGDSSTSSNLYRTPHYKPSLTLPMSQPMMVTIKSYQAAFPVRFRVFPTVNVTH</sequence>
<dbReference type="EMBL" id="VSWC01000183">
    <property type="protein sequence ID" value="KAA1068784.1"/>
    <property type="molecule type" value="Genomic_DNA"/>
</dbReference>
<dbReference type="PROSITE" id="PS00086">
    <property type="entry name" value="CYTOCHROME_P450"/>
    <property type="match status" value="1"/>
</dbReference>
<dbReference type="Proteomes" id="UP000324748">
    <property type="component" value="Unassembled WGS sequence"/>
</dbReference>
<feature type="binding site" description="axial binding residue" evidence="5">
    <location>
        <position position="465"/>
    </location>
    <ligand>
        <name>heme</name>
        <dbReference type="ChEBI" id="CHEBI:30413"/>
    </ligand>
    <ligandPart>
        <name>Fe</name>
        <dbReference type="ChEBI" id="CHEBI:18248"/>
    </ligandPart>
</feature>
<evidence type="ECO:0000256" key="5">
    <source>
        <dbReference type="PIRSR" id="PIRSR602401-1"/>
    </source>
</evidence>
<name>A0A5B0LYY0_PUCGR</name>
<proteinExistence type="inferred from homology"/>
<keyword evidence="7" id="KW-0472">Membrane</keyword>
<dbReference type="GO" id="GO:0006629">
    <property type="term" value="P:lipid metabolic process"/>
    <property type="evidence" value="ECO:0007669"/>
    <property type="project" value="UniProtKB-ARBA"/>
</dbReference>
<evidence type="ECO:0000256" key="3">
    <source>
        <dbReference type="ARBA" id="ARBA00023002"/>
    </source>
</evidence>
<dbReference type="AlphaFoldDB" id="A0A5B0LYY0"/>
<dbReference type="GO" id="GO:0016705">
    <property type="term" value="F:oxidoreductase activity, acting on paired donors, with incorporation or reduction of molecular oxygen"/>
    <property type="evidence" value="ECO:0007669"/>
    <property type="project" value="InterPro"/>
</dbReference>
<dbReference type="SUPFAM" id="SSF48264">
    <property type="entry name" value="Cytochrome P450"/>
    <property type="match status" value="1"/>
</dbReference>
<dbReference type="GO" id="GO:0020037">
    <property type="term" value="F:heme binding"/>
    <property type="evidence" value="ECO:0007669"/>
    <property type="project" value="InterPro"/>
</dbReference>
<keyword evidence="4 5" id="KW-0408">Iron</keyword>
<evidence type="ECO:0000313" key="8">
    <source>
        <dbReference type="EMBL" id="KAA1068784.1"/>
    </source>
</evidence>
<accession>A0A5B0LYY0</accession>
<dbReference type="InterPro" id="IPR002401">
    <property type="entry name" value="Cyt_P450_E_grp-I"/>
</dbReference>
<evidence type="ECO:0000256" key="1">
    <source>
        <dbReference type="ARBA" id="ARBA00010617"/>
    </source>
</evidence>
<dbReference type="InterPro" id="IPR001128">
    <property type="entry name" value="Cyt_P450"/>
</dbReference>
<evidence type="ECO:0000256" key="7">
    <source>
        <dbReference type="SAM" id="Phobius"/>
    </source>
</evidence>
<dbReference type="InterPro" id="IPR036396">
    <property type="entry name" value="Cyt_P450_sf"/>
</dbReference>
<gene>
    <name evidence="8" type="ORF">PGT21_001908</name>
</gene>
<keyword evidence="5 6" id="KW-0349">Heme</keyword>
<comment type="caution">
    <text evidence="8">The sequence shown here is derived from an EMBL/GenBank/DDBJ whole genome shotgun (WGS) entry which is preliminary data.</text>
</comment>
<dbReference type="GO" id="GO:0005506">
    <property type="term" value="F:iron ion binding"/>
    <property type="evidence" value="ECO:0007669"/>
    <property type="project" value="InterPro"/>
</dbReference>
<keyword evidence="9" id="KW-1185">Reference proteome</keyword>
<protein>
    <recommendedName>
        <fullName evidence="10">Cytochrome P450-dit2</fullName>
    </recommendedName>
</protein>
<keyword evidence="2 5" id="KW-0479">Metal-binding</keyword>
<evidence type="ECO:0000256" key="2">
    <source>
        <dbReference type="ARBA" id="ARBA00022723"/>
    </source>
</evidence>